<dbReference type="AlphaFoldDB" id="A0A6A6U397"/>
<reference evidence="1" key="1">
    <citation type="journal article" date="2020" name="Stud. Mycol.">
        <title>101 Dothideomycetes genomes: a test case for predicting lifestyles and emergence of pathogens.</title>
        <authorList>
            <person name="Haridas S."/>
            <person name="Albert R."/>
            <person name="Binder M."/>
            <person name="Bloem J."/>
            <person name="Labutti K."/>
            <person name="Salamov A."/>
            <person name="Andreopoulos B."/>
            <person name="Baker S."/>
            <person name="Barry K."/>
            <person name="Bills G."/>
            <person name="Bluhm B."/>
            <person name="Cannon C."/>
            <person name="Castanera R."/>
            <person name="Culley D."/>
            <person name="Daum C."/>
            <person name="Ezra D."/>
            <person name="Gonzalez J."/>
            <person name="Henrissat B."/>
            <person name="Kuo A."/>
            <person name="Liang C."/>
            <person name="Lipzen A."/>
            <person name="Lutzoni F."/>
            <person name="Magnuson J."/>
            <person name="Mondo S."/>
            <person name="Nolan M."/>
            <person name="Ohm R."/>
            <person name="Pangilinan J."/>
            <person name="Park H.-J."/>
            <person name="Ramirez L."/>
            <person name="Alfaro M."/>
            <person name="Sun H."/>
            <person name="Tritt A."/>
            <person name="Yoshinaga Y."/>
            <person name="Zwiers L.-H."/>
            <person name="Turgeon B."/>
            <person name="Goodwin S."/>
            <person name="Spatafora J."/>
            <person name="Crous P."/>
            <person name="Grigoriev I."/>
        </authorList>
    </citation>
    <scope>NUCLEOTIDE SEQUENCE</scope>
    <source>
        <strain evidence="1">CBS 115976</strain>
    </source>
</reference>
<dbReference type="EMBL" id="MU004240">
    <property type="protein sequence ID" value="KAF2665733.1"/>
    <property type="molecule type" value="Genomic_DNA"/>
</dbReference>
<accession>A0A6A6U397</accession>
<proteinExistence type="predicted"/>
<organism evidence="1 2">
    <name type="scientific">Microthyrium microscopicum</name>
    <dbReference type="NCBI Taxonomy" id="703497"/>
    <lineage>
        <taxon>Eukaryota</taxon>
        <taxon>Fungi</taxon>
        <taxon>Dikarya</taxon>
        <taxon>Ascomycota</taxon>
        <taxon>Pezizomycotina</taxon>
        <taxon>Dothideomycetes</taxon>
        <taxon>Dothideomycetes incertae sedis</taxon>
        <taxon>Microthyriales</taxon>
        <taxon>Microthyriaceae</taxon>
        <taxon>Microthyrium</taxon>
    </lineage>
</organism>
<dbReference type="OrthoDB" id="10068152at2759"/>
<sequence>MAQPDHISSTSTSPSQDMNRQIAKVLNSLDRLPSEVAASCRGFSDGIMSIINNQVASNDEQIAQKDAQIANRDELVAGQVALIANQVEWIASKDKRIAVQVELNAQSDQHKAKLDALIATKDEMLAQGDQMIAAKDQLCQGPNDGVSGYRDCRVESTISSSKETIGF</sequence>
<dbReference type="Proteomes" id="UP000799302">
    <property type="component" value="Unassembled WGS sequence"/>
</dbReference>
<protein>
    <submittedName>
        <fullName evidence="1">Uncharacterized protein</fullName>
    </submittedName>
</protein>
<keyword evidence="2" id="KW-1185">Reference proteome</keyword>
<gene>
    <name evidence="1" type="ORF">BT63DRAFT_428680</name>
</gene>
<evidence type="ECO:0000313" key="1">
    <source>
        <dbReference type="EMBL" id="KAF2665733.1"/>
    </source>
</evidence>
<evidence type="ECO:0000313" key="2">
    <source>
        <dbReference type="Proteomes" id="UP000799302"/>
    </source>
</evidence>
<name>A0A6A6U397_9PEZI</name>